<evidence type="ECO:0000259" key="3">
    <source>
        <dbReference type="Pfam" id="PF04389"/>
    </source>
</evidence>
<dbReference type="Pfam" id="PF04389">
    <property type="entry name" value="Peptidase_M28"/>
    <property type="match status" value="1"/>
</dbReference>
<comment type="cofactor">
    <cofactor evidence="1">
        <name>Zn(2+)</name>
        <dbReference type="ChEBI" id="CHEBI:29105"/>
    </cofactor>
</comment>
<dbReference type="EMBL" id="CAXAMN010027084">
    <property type="protein sequence ID" value="CAK9108284.1"/>
    <property type="molecule type" value="Genomic_DNA"/>
</dbReference>
<dbReference type="Gene3D" id="3.40.630.10">
    <property type="entry name" value="Zn peptidases"/>
    <property type="match status" value="1"/>
</dbReference>
<organism evidence="4 5">
    <name type="scientific">Durusdinium trenchii</name>
    <dbReference type="NCBI Taxonomy" id="1381693"/>
    <lineage>
        <taxon>Eukaryota</taxon>
        <taxon>Sar</taxon>
        <taxon>Alveolata</taxon>
        <taxon>Dinophyceae</taxon>
        <taxon>Suessiales</taxon>
        <taxon>Symbiodiniaceae</taxon>
        <taxon>Durusdinium</taxon>
    </lineage>
</organism>
<name>A0ABP0S7H5_9DINO</name>
<gene>
    <name evidence="4" type="ORF">CCMP2556_LOCUS50470</name>
</gene>
<proteinExistence type="inferred from homology"/>
<feature type="domain" description="Peptidase M28" evidence="3">
    <location>
        <begin position="79"/>
        <end position="270"/>
    </location>
</feature>
<accession>A0ABP0S7H5</accession>
<evidence type="ECO:0000313" key="4">
    <source>
        <dbReference type="EMBL" id="CAK9108284.1"/>
    </source>
</evidence>
<dbReference type="PANTHER" id="PTHR12147:SF26">
    <property type="entry name" value="PEPTIDASE M28 DOMAIN-CONTAINING PROTEIN"/>
    <property type="match status" value="1"/>
</dbReference>
<dbReference type="SUPFAM" id="SSF53187">
    <property type="entry name" value="Zn-dependent exopeptidases"/>
    <property type="match status" value="1"/>
</dbReference>
<dbReference type="Proteomes" id="UP001642484">
    <property type="component" value="Unassembled WGS sequence"/>
</dbReference>
<comment type="caution">
    <text evidence="4">The sequence shown here is derived from an EMBL/GenBank/DDBJ whole genome shotgun (WGS) entry which is preliminary data.</text>
</comment>
<dbReference type="PANTHER" id="PTHR12147">
    <property type="entry name" value="METALLOPEPTIDASE M28 FAMILY MEMBER"/>
    <property type="match status" value="1"/>
</dbReference>
<evidence type="ECO:0000313" key="5">
    <source>
        <dbReference type="Proteomes" id="UP001642484"/>
    </source>
</evidence>
<evidence type="ECO:0000256" key="1">
    <source>
        <dbReference type="ARBA" id="ARBA00001947"/>
    </source>
</evidence>
<dbReference type="InterPro" id="IPR045175">
    <property type="entry name" value="M28_fam"/>
</dbReference>
<comment type="similarity">
    <text evidence="2">Belongs to the peptidase M28 family. M28B subfamily.</text>
</comment>
<evidence type="ECO:0000256" key="2">
    <source>
        <dbReference type="ARBA" id="ARBA00005634"/>
    </source>
</evidence>
<keyword evidence="5" id="KW-1185">Reference proteome</keyword>
<sequence>MDATLQKKKSSMGTLLDGLTTYEEKPNPRLSCSPGIVNARQLIESKLEEIDVKPMGDDGFRYTVPGTIDSEECPDGITNLIGVIEGSDPFLKDEYIMLSAHIDGPENEGPSSAQGLLDTDNTYDDGSGTAALLSMAEYFVKAPPRRSLILFFSDGEEGIHNVAVSEGWKQAFCVSPAYWGPPGCHNYPIGMTAWVKDSKKSFNEKRLVIAMDPLGAPGIKHHDFVAVLGTETTPGLQKLVEGAFAGAATKPLYVNRMYVGTSYSDGDAFTKDFTPLCLQEDGGIGVTIPKELATFALDMRRLAGEECKNFDDDALLKVTESLKSVVTSLADNDALSRGTGGYGDLGNVFWSSLVYNPKVYSDIYAANHACGSLRMPVCGFSLQDAVNNKNAYDFLKYALSNTPAIDTQVASTMKAFCGTMSDSIQKILEVYKDVNEDQYSMIVPKGFNSTLPAVLAVSTMALDFYADEPYRQPFYQ</sequence>
<reference evidence="4 5" key="1">
    <citation type="submission" date="2024-02" db="EMBL/GenBank/DDBJ databases">
        <authorList>
            <person name="Chen Y."/>
            <person name="Shah S."/>
            <person name="Dougan E. K."/>
            <person name="Thang M."/>
            <person name="Chan C."/>
        </authorList>
    </citation>
    <scope>NUCLEOTIDE SEQUENCE [LARGE SCALE GENOMIC DNA]</scope>
</reference>
<protein>
    <recommendedName>
        <fullName evidence="3">Peptidase M28 domain-containing protein</fullName>
    </recommendedName>
</protein>
<dbReference type="InterPro" id="IPR007484">
    <property type="entry name" value="Peptidase_M28"/>
</dbReference>